<dbReference type="EMBL" id="DS469558">
    <property type="protein sequence ID" value="EDO43004.1"/>
    <property type="molecule type" value="Genomic_DNA"/>
</dbReference>
<gene>
    <name evidence="1" type="ORF">NEMVEDRAFT_v1g99298</name>
</gene>
<dbReference type="eggNOG" id="KOG3516">
    <property type="taxonomic scope" value="Eukaryota"/>
</dbReference>
<dbReference type="Gene3D" id="2.60.120.1000">
    <property type="match status" value="1"/>
</dbReference>
<dbReference type="Proteomes" id="UP000001593">
    <property type="component" value="Unassembled WGS sequence"/>
</dbReference>
<feature type="non-terminal residue" evidence="1">
    <location>
        <position position="1"/>
    </location>
</feature>
<dbReference type="AlphaFoldDB" id="A7RZT9"/>
<dbReference type="InParanoid" id="A7RZT9"/>
<evidence type="ECO:0000313" key="1">
    <source>
        <dbReference type="EMBL" id="EDO43004.1"/>
    </source>
</evidence>
<proteinExistence type="predicted"/>
<protein>
    <submittedName>
        <fullName evidence="1">Uncharacterized protein</fullName>
    </submittedName>
</protein>
<keyword evidence="2" id="KW-1185">Reference proteome</keyword>
<dbReference type="HOGENOM" id="CLU_134783_1_0_1"/>
<reference evidence="1 2" key="1">
    <citation type="journal article" date="2007" name="Science">
        <title>Sea anemone genome reveals ancestral eumetazoan gene repertoire and genomic organization.</title>
        <authorList>
            <person name="Putnam N.H."/>
            <person name="Srivastava M."/>
            <person name="Hellsten U."/>
            <person name="Dirks B."/>
            <person name="Chapman J."/>
            <person name="Salamov A."/>
            <person name="Terry A."/>
            <person name="Shapiro H."/>
            <person name="Lindquist E."/>
            <person name="Kapitonov V.V."/>
            <person name="Jurka J."/>
            <person name="Genikhovich G."/>
            <person name="Grigoriev I.V."/>
            <person name="Lucas S.M."/>
            <person name="Steele R.E."/>
            <person name="Finnerty J.R."/>
            <person name="Technau U."/>
            <person name="Martindale M.Q."/>
            <person name="Rokhsar D.S."/>
        </authorList>
    </citation>
    <scope>NUCLEOTIDE SEQUENCE [LARGE SCALE GENOMIC DNA]</scope>
    <source>
        <strain evidence="2">CH2 X CH6</strain>
    </source>
</reference>
<dbReference type="PhylomeDB" id="A7RZT9"/>
<organism evidence="1 2">
    <name type="scientific">Nematostella vectensis</name>
    <name type="common">Starlet sea anemone</name>
    <dbReference type="NCBI Taxonomy" id="45351"/>
    <lineage>
        <taxon>Eukaryota</taxon>
        <taxon>Metazoa</taxon>
        <taxon>Cnidaria</taxon>
        <taxon>Anthozoa</taxon>
        <taxon>Hexacorallia</taxon>
        <taxon>Actiniaria</taxon>
        <taxon>Edwardsiidae</taxon>
        <taxon>Nematostella</taxon>
    </lineage>
</organism>
<accession>A7RZT9</accession>
<evidence type="ECO:0000313" key="2">
    <source>
        <dbReference type="Proteomes" id="UP000001593"/>
    </source>
</evidence>
<name>A7RZT9_NEMVE</name>
<sequence length="77" mass="8560">NTWWVSRDNAKMTYWGGATPGRNKCACGMTSSCANLSRACNCDSNDRVWRSDEGLLTDKKSLPVRAMHFGDIDNSVE</sequence>